<dbReference type="Proteomes" id="UP001583172">
    <property type="component" value="Unassembled WGS sequence"/>
</dbReference>
<evidence type="ECO:0000256" key="2">
    <source>
        <dbReference type="SAM" id="Phobius"/>
    </source>
</evidence>
<accession>A0ABR3V6P0</accession>
<feature type="transmembrane region" description="Helical" evidence="2">
    <location>
        <begin position="139"/>
        <end position="158"/>
    </location>
</feature>
<evidence type="ECO:0000256" key="1">
    <source>
        <dbReference type="SAM" id="MobiDB-lite"/>
    </source>
</evidence>
<feature type="region of interest" description="Disordered" evidence="1">
    <location>
        <begin position="259"/>
        <end position="285"/>
    </location>
</feature>
<name>A0ABR3V6P0_HUMIN</name>
<evidence type="ECO:0000313" key="4">
    <source>
        <dbReference type="Proteomes" id="UP001583172"/>
    </source>
</evidence>
<keyword evidence="2" id="KW-1133">Transmembrane helix</keyword>
<protein>
    <submittedName>
        <fullName evidence="3">Uncharacterized protein</fullName>
    </submittedName>
</protein>
<proteinExistence type="predicted"/>
<feature type="transmembrane region" description="Helical" evidence="2">
    <location>
        <begin position="12"/>
        <end position="32"/>
    </location>
</feature>
<keyword evidence="4" id="KW-1185">Reference proteome</keyword>
<sequence length="331" mass="35929">MSAACHPPGSADLYGLGIRLSFYLLWFSVLIGERLHERHAQVPRAVELVFAYAVALGLIMAASRGVITPVDAYAALLLVSTTVYLLVPRAMNVLLMLALLTGGAVVGAMKAGLRRRKKSRRRRRANQAKIRVLRDIETFGGLIVASVLVAAIELTIRWNHVPSDVYHLDTASQLIPLGLVIALIITFLYDLRHGIPGREEASIGSSSNSSDRHSRGHSRGPPSSPGDWSSVAVHPRRSCAGTEPSPFLCGARPGSEPPSSFTSCFRTPEPSPFSSDGFKSSKLQPSSSCFRTAQSRTTSRFPSSQFFQSSSPCFWPTKPRSASCVPRSKRL</sequence>
<feature type="transmembrane region" description="Helical" evidence="2">
    <location>
        <begin position="44"/>
        <end position="63"/>
    </location>
</feature>
<feature type="compositionally biased region" description="Polar residues" evidence="1">
    <location>
        <begin position="272"/>
        <end position="285"/>
    </location>
</feature>
<feature type="transmembrane region" description="Helical" evidence="2">
    <location>
        <begin position="93"/>
        <end position="113"/>
    </location>
</feature>
<dbReference type="EMBL" id="JAZGSY010000315">
    <property type="protein sequence ID" value="KAL1837242.1"/>
    <property type="molecule type" value="Genomic_DNA"/>
</dbReference>
<feature type="transmembrane region" description="Helical" evidence="2">
    <location>
        <begin position="170"/>
        <end position="189"/>
    </location>
</feature>
<keyword evidence="2" id="KW-0812">Transmembrane</keyword>
<comment type="caution">
    <text evidence="3">The sequence shown here is derived from an EMBL/GenBank/DDBJ whole genome shotgun (WGS) entry which is preliminary data.</text>
</comment>
<reference evidence="3 4" key="1">
    <citation type="journal article" date="2024" name="Commun. Biol.">
        <title>Comparative genomic analysis of thermophilic fungi reveals convergent evolutionary adaptations and gene losses.</title>
        <authorList>
            <person name="Steindorff A.S."/>
            <person name="Aguilar-Pontes M.V."/>
            <person name="Robinson A.J."/>
            <person name="Andreopoulos B."/>
            <person name="LaButti K."/>
            <person name="Kuo A."/>
            <person name="Mondo S."/>
            <person name="Riley R."/>
            <person name="Otillar R."/>
            <person name="Haridas S."/>
            <person name="Lipzen A."/>
            <person name="Grimwood J."/>
            <person name="Schmutz J."/>
            <person name="Clum A."/>
            <person name="Reid I.D."/>
            <person name="Moisan M.C."/>
            <person name="Butler G."/>
            <person name="Nguyen T.T.M."/>
            <person name="Dewar K."/>
            <person name="Conant G."/>
            <person name="Drula E."/>
            <person name="Henrissat B."/>
            <person name="Hansel C."/>
            <person name="Singer S."/>
            <person name="Hutchinson M.I."/>
            <person name="de Vries R.P."/>
            <person name="Natvig D.O."/>
            <person name="Powell A.J."/>
            <person name="Tsang A."/>
            <person name="Grigoriev I.V."/>
        </authorList>
    </citation>
    <scope>NUCLEOTIDE SEQUENCE [LARGE SCALE GENOMIC DNA]</scope>
    <source>
        <strain evidence="3 4">CBS 620.91</strain>
    </source>
</reference>
<gene>
    <name evidence="3" type="ORF">VTJ49DRAFT_4101</name>
</gene>
<keyword evidence="2" id="KW-0472">Membrane</keyword>
<organism evidence="3 4">
    <name type="scientific">Humicola insolens</name>
    <name type="common">Soft-rot fungus</name>
    <dbReference type="NCBI Taxonomy" id="85995"/>
    <lineage>
        <taxon>Eukaryota</taxon>
        <taxon>Fungi</taxon>
        <taxon>Dikarya</taxon>
        <taxon>Ascomycota</taxon>
        <taxon>Pezizomycotina</taxon>
        <taxon>Sordariomycetes</taxon>
        <taxon>Sordariomycetidae</taxon>
        <taxon>Sordariales</taxon>
        <taxon>Chaetomiaceae</taxon>
        <taxon>Mycothermus</taxon>
    </lineage>
</organism>
<feature type="region of interest" description="Disordered" evidence="1">
    <location>
        <begin position="199"/>
        <end position="239"/>
    </location>
</feature>
<evidence type="ECO:0000313" key="3">
    <source>
        <dbReference type="EMBL" id="KAL1837242.1"/>
    </source>
</evidence>